<evidence type="ECO:0000259" key="1">
    <source>
        <dbReference type="PROSITE" id="PS50908"/>
    </source>
</evidence>
<proteinExistence type="predicted"/>
<dbReference type="AlphaFoldDB" id="A0AAE0EXL8"/>
<dbReference type="SUPFAM" id="SSF54495">
    <property type="entry name" value="UBC-like"/>
    <property type="match status" value="1"/>
</dbReference>
<dbReference type="SUPFAM" id="SSF57850">
    <property type="entry name" value="RING/U-box"/>
    <property type="match status" value="1"/>
</dbReference>
<dbReference type="Gene3D" id="3.10.110.10">
    <property type="entry name" value="Ubiquitin Conjugating Enzyme"/>
    <property type="match status" value="1"/>
</dbReference>
<feature type="domain" description="RWD" evidence="1">
    <location>
        <begin position="8"/>
        <end position="105"/>
    </location>
</feature>
<protein>
    <recommendedName>
        <fullName evidence="1">RWD domain-containing protein</fullName>
    </recommendedName>
</protein>
<gene>
    <name evidence="2" type="ORF">CYMTET_46417</name>
</gene>
<dbReference type="Pfam" id="PF05773">
    <property type="entry name" value="RWD"/>
    <property type="match status" value="1"/>
</dbReference>
<sequence length="403" mass="44795">MGESILTSELDLVSKTLPKNELRSCFPSLVQVEFAPTAYRDICIKIQFPDDYPQTPLIAQLESRRLHEDIVTKLQVACEKEAEKNLGGEQILPVVDFLRNFVTNNNLIAAFSDIRALRASLPDPAVLTTQERAGTVKLLLEEGAYKLAVRFVLSKDYPEHAPTIEVKASTFPPEYVHMFIAQANEIGRRCVEAGTSEMPPPPGISEMPPPPGLSFKEWKKKDMTMAFVPLANEGTAKHRKAEAAAAAKAEALMLGNQRKLEILGIGEHCPSEAALSTPSVEKVSSGLPSLAPMALFLINDCVQRLPRDICKICDGGLLPANPSDLPKLPKDKQVERIYCGHYYHYGCLNKIMTVPPFAKPCLTCGRRIYHHKWVSDIKVLEKRWATKQAREREIDDVVNFLGP</sequence>
<dbReference type="Proteomes" id="UP001190700">
    <property type="component" value="Unassembled WGS sequence"/>
</dbReference>
<organism evidence="2 3">
    <name type="scientific">Cymbomonas tetramitiformis</name>
    <dbReference type="NCBI Taxonomy" id="36881"/>
    <lineage>
        <taxon>Eukaryota</taxon>
        <taxon>Viridiplantae</taxon>
        <taxon>Chlorophyta</taxon>
        <taxon>Pyramimonadophyceae</taxon>
        <taxon>Pyramimonadales</taxon>
        <taxon>Pyramimonadaceae</taxon>
        <taxon>Cymbomonas</taxon>
    </lineage>
</organism>
<name>A0AAE0EXL8_9CHLO</name>
<keyword evidence="3" id="KW-1185">Reference proteome</keyword>
<dbReference type="EMBL" id="LGRX02032488">
    <property type="protein sequence ID" value="KAK3243954.1"/>
    <property type="molecule type" value="Genomic_DNA"/>
</dbReference>
<accession>A0AAE0EXL8</accession>
<dbReference type="InterPro" id="IPR006575">
    <property type="entry name" value="RWD_dom"/>
</dbReference>
<reference evidence="2 3" key="1">
    <citation type="journal article" date="2015" name="Genome Biol. Evol.">
        <title>Comparative Genomics of a Bacterivorous Green Alga Reveals Evolutionary Causalities and Consequences of Phago-Mixotrophic Mode of Nutrition.</title>
        <authorList>
            <person name="Burns J.A."/>
            <person name="Paasch A."/>
            <person name="Narechania A."/>
            <person name="Kim E."/>
        </authorList>
    </citation>
    <scope>NUCLEOTIDE SEQUENCE [LARGE SCALE GENOMIC DNA]</scope>
    <source>
        <strain evidence="2 3">PLY_AMNH</strain>
    </source>
</reference>
<dbReference type="PROSITE" id="PS50908">
    <property type="entry name" value="RWD"/>
    <property type="match status" value="1"/>
</dbReference>
<evidence type="ECO:0000313" key="3">
    <source>
        <dbReference type="Proteomes" id="UP001190700"/>
    </source>
</evidence>
<comment type="caution">
    <text evidence="2">The sequence shown here is derived from an EMBL/GenBank/DDBJ whole genome shotgun (WGS) entry which is preliminary data.</text>
</comment>
<evidence type="ECO:0000313" key="2">
    <source>
        <dbReference type="EMBL" id="KAK3243954.1"/>
    </source>
</evidence>
<dbReference type="InterPro" id="IPR016135">
    <property type="entry name" value="UBQ-conjugating_enzyme/RWD"/>
</dbReference>
<dbReference type="PANTHER" id="PTHR40237:SF1">
    <property type="entry name" value="LD44813P"/>
    <property type="match status" value="1"/>
</dbReference>
<dbReference type="PANTHER" id="PTHR40237">
    <property type="entry name" value="LD44813P"/>
    <property type="match status" value="1"/>
</dbReference>